<proteinExistence type="predicted"/>
<dbReference type="KEGG" id="mec:Q7C_1616"/>
<evidence type="ECO:0000313" key="8">
    <source>
        <dbReference type="EMBL" id="AFJ02765.1"/>
    </source>
</evidence>
<dbReference type="InterPro" id="IPR023494">
    <property type="entry name" value="Cyt_c_bgen_Ccs1/CcsB/ResB"/>
</dbReference>
<dbReference type="PANTHER" id="PTHR31566">
    <property type="entry name" value="CYTOCHROME C BIOGENESIS PROTEIN CCS1, CHLOROPLASTIC"/>
    <property type="match status" value="1"/>
</dbReference>
<evidence type="ECO:0000256" key="6">
    <source>
        <dbReference type="SAM" id="Phobius"/>
    </source>
</evidence>
<dbReference type="InterPro" id="IPR007816">
    <property type="entry name" value="ResB-like_domain"/>
</dbReference>
<keyword evidence="3" id="KW-0201">Cytochrome c-type biogenesis</keyword>
<feature type="transmembrane region" description="Helical" evidence="6">
    <location>
        <begin position="161"/>
        <end position="179"/>
    </location>
</feature>
<dbReference type="eggNOG" id="COG1333">
    <property type="taxonomic scope" value="Bacteria"/>
</dbReference>
<comment type="subcellular location">
    <subcellularLocation>
        <location evidence="1">Membrane</location>
        <topology evidence="1">Multi-pass membrane protein</topology>
    </subcellularLocation>
</comment>
<keyword evidence="2 6" id="KW-0812">Transmembrane</keyword>
<feature type="transmembrane region" description="Helical" evidence="6">
    <location>
        <begin position="66"/>
        <end position="85"/>
    </location>
</feature>
<dbReference type="STRING" id="754477.Q7C_1616"/>
<keyword evidence="5 6" id="KW-0472">Membrane</keyword>
<evidence type="ECO:0000256" key="4">
    <source>
        <dbReference type="ARBA" id="ARBA00022989"/>
    </source>
</evidence>
<evidence type="ECO:0000256" key="5">
    <source>
        <dbReference type="ARBA" id="ARBA00023136"/>
    </source>
</evidence>
<dbReference type="Proteomes" id="UP000009145">
    <property type="component" value="Chromosome"/>
</dbReference>
<evidence type="ECO:0000256" key="2">
    <source>
        <dbReference type="ARBA" id="ARBA00022692"/>
    </source>
</evidence>
<gene>
    <name evidence="8" type="ordered locus">Q7C_1616</name>
</gene>
<accession>I1YIM2</accession>
<dbReference type="Pfam" id="PF05140">
    <property type="entry name" value="ResB"/>
    <property type="match status" value="1"/>
</dbReference>
<protein>
    <submittedName>
        <fullName evidence="8">Cytochrome c-type biogenesis protein Ccs1/ResB</fullName>
    </submittedName>
</protein>
<keyword evidence="9" id="KW-1185">Reference proteome</keyword>
<dbReference type="HOGENOM" id="CLU_025116_0_0_6"/>
<dbReference type="GO" id="GO:0016020">
    <property type="term" value="C:membrane"/>
    <property type="evidence" value="ECO:0007669"/>
    <property type="project" value="UniProtKB-SubCell"/>
</dbReference>
<organism evidence="8 9">
    <name type="scientific">Methylophaga frappieri (strain ATCC BAA-2434 / DSM 25690 / JAM7)</name>
    <dbReference type="NCBI Taxonomy" id="754477"/>
    <lineage>
        <taxon>Bacteria</taxon>
        <taxon>Pseudomonadati</taxon>
        <taxon>Pseudomonadota</taxon>
        <taxon>Gammaproteobacteria</taxon>
        <taxon>Thiotrichales</taxon>
        <taxon>Piscirickettsiaceae</taxon>
        <taxon>Methylophaga</taxon>
    </lineage>
</organism>
<dbReference type="GO" id="GO:0017004">
    <property type="term" value="P:cytochrome complex assembly"/>
    <property type="evidence" value="ECO:0007669"/>
    <property type="project" value="UniProtKB-KW"/>
</dbReference>
<reference evidence="8 9" key="1">
    <citation type="journal article" date="2012" name="J. Bacteriol.">
        <title>Complete genome sequences of Methylophaga sp. strain JAM1 and Methylophaga sp. strain JAM7.</title>
        <authorList>
            <person name="Villeneuve C."/>
            <person name="Martineau C."/>
            <person name="Mauffrey F."/>
            <person name="Villemur R."/>
        </authorList>
    </citation>
    <scope>NUCLEOTIDE SEQUENCE [LARGE SCALE GENOMIC DNA]</scope>
    <source>
        <strain evidence="8 9">JAM7</strain>
    </source>
</reference>
<evidence type="ECO:0000256" key="1">
    <source>
        <dbReference type="ARBA" id="ARBA00004141"/>
    </source>
</evidence>
<dbReference type="PANTHER" id="PTHR31566:SF0">
    <property type="entry name" value="CYTOCHROME C BIOGENESIS PROTEIN CCS1, CHLOROPLASTIC"/>
    <property type="match status" value="1"/>
</dbReference>
<sequence length="657" mass="73870" precursor="true">MPFGKRLFAFLGSMDLAITLLLTLAIASVIGTVLQQNQPYTDYVLKFGPFWFEVFEQLGLYDVYSAGWFLLILTLLVISTGVCVIRHFPSMVRDMWQLRTQVQKKSLRLMPHHAQWSVRTPLETTTTTLRDVIKQTGYRSRLVEKQGGLLISAMRGGANRLGYLFTHIAIVVICLGGLIDGNLSLKLAELQGKIQIETRDLAIRDIPAQSRLPVGDKAFRGTVSIPEGKSADVVFLPVRDGYLLQALPFRIEVEEFRVEHYPNGQPKSFESDLRIHDPELAAPLEQTIAVNHPWIYKGHAIYQASFSDGGSHVSIKAWPLSGQSTTTGPASLDTKVFSTSEMQVGEQLFKLEMINFRPFNINPDPTEEDSDNLRNFGPSIGFKIRTETGEAQEFENYMFPVPRDGRNFFLSGVRNTPAEQFAYLYLPADENGQLEGFIAFNQALRNESVTSRIAGEMMRDALSVLPAANAELEQNLQSTLETLLSMFVRGGFDEVRRFIDDELPDSERDSLAPAYLGMLREMLSRIYFTEVAPDASIDDPDAMLFLQDAVDAIGILPRYGAPVFLQLTDFKHIESTGLQIAKAPGKNIVYFGCLLLVIGVFLQFYLPQRRFWLWVEPSENGSQILLAGSSNRRGRDFDEAFNQQHEKLLAATRTREL</sequence>
<keyword evidence="4 6" id="KW-1133">Transmembrane helix</keyword>
<evidence type="ECO:0000313" key="9">
    <source>
        <dbReference type="Proteomes" id="UP000009145"/>
    </source>
</evidence>
<dbReference type="PATRIC" id="fig|754477.3.peg.1594"/>
<dbReference type="AlphaFoldDB" id="I1YIM2"/>
<feature type="domain" description="ResB-like" evidence="7">
    <location>
        <begin position="14"/>
        <end position="642"/>
    </location>
</feature>
<name>I1YIM2_METFJ</name>
<evidence type="ECO:0000259" key="7">
    <source>
        <dbReference type="Pfam" id="PF05140"/>
    </source>
</evidence>
<evidence type="ECO:0000256" key="3">
    <source>
        <dbReference type="ARBA" id="ARBA00022748"/>
    </source>
</evidence>
<dbReference type="EMBL" id="CP003380">
    <property type="protein sequence ID" value="AFJ02765.1"/>
    <property type="molecule type" value="Genomic_DNA"/>
</dbReference>
<feature type="transmembrane region" description="Helical" evidence="6">
    <location>
        <begin position="588"/>
        <end position="606"/>
    </location>
</feature>